<keyword evidence="2" id="KW-1185">Reference proteome</keyword>
<reference evidence="1 2" key="1">
    <citation type="submission" date="2020-08" db="EMBL/GenBank/DDBJ databases">
        <title>The Agave Microbiome: Exploring the role of microbial communities in plant adaptations to desert environments.</title>
        <authorList>
            <person name="Partida-Martinez L.P."/>
        </authorList>
    </citation>
    <scope>NUCLEOTIDE SEQUENCE [LARGE SCALE GENOMIC DNA]</scope>
    <source>
        <strain evidence="1 2">AS3.12</strain>
    </source>
</reference>
<proteinExistence type="predicted"/>
<accession>A0A7X0JM29</accession>
<dbReference type="AlphaFoldDB" id="A0A7X0JM29"/>
<comment type="caution">
    <text evidence="1">The sequence shown here is derived from an EMBL/GenBank/DDBJ whole genome shotgun (WGS) entry which is preliminary data.</text>
</comment>
<evidence type="ECO:0000313" key="2">
    <source>
        <dbReference type="Proteomes" id="UP000585437"/>
    </source>
</evidence>
<dbReference type="Proteomes" id="UP000585437">
    <property type="component" value="Unassembled WGS sequence"/>
</dbReference>
<dbReference type="EMBL" id="JACHBU010000004">
    <property type="protein sequence ID" value="MBB6509156.1"/>
    <property type="molecule type" value="Genomic_DNA"/>
</dbReference>
<dbReference type="RefSeq" id="WP_184654833.1">
    <property type="nucleotide sequence ID" value="NZ_JACHBU010000004.1"/>
</dbReference>
<organism evidence="1 2">
    <name type="scientific">Rhizobium soli</name>
    <dbReference type="NCBI Taxonomy" id="424798"/>
    <lineage>
        <taxon>Bacteria</taxon>
        <taxon>Pseudomonadati</taxon>
        <taxon>Pseudomonadota</taxon>
        <taxon>Alphaproteobacteria</taxon>
        <taxon>Hyphomicrobiales</taxon>
        <taxon>Rhizobiaceae</taxon>
        <taxon>Rhizobium/Agrobacterium group</taxon>
        <taxon>Rhizobium</taxon>
    </lineage>
</organism>
<evidence type="ECO:0000313" key="1">
    <source>
        <dbReference type="EMBL" id="MBB6509156.1"/>
    </source>
</evidence>
<name>A0A7X0JM29_9HYPH</name>
<sequence length="83" mass="9189">MLTGMTEDQRNEFLERITATTIANQAILKCSISGFPLTADNVVAFVGDFLDPENPNLQELIEKIGYAIDEVLDCQGQAMRLAR</sequence>
<protein>
    <submittedName>
        <fullName evidence="1">Uncharacterized protein</fullName>
    </submittedName>
</protein>
<gene>
    <name evidence="1" type="ORF">F4695_002513</name>
</gene>